<dbReference type="GO" id="GO:0003677">
    <property type="term" value="F:DNA binding"/>
    <property type="evidence" value="ECO:0007669"/>
    <property type="project" value="InterPro"/>
</dbReference>
<dbReference type="RefSeq" id="WP_087884910.1">
    <property type="nucleotide sequence ID" value="NZ_CP021748.1"/>
</dbReference>
<gene>
    <name evidence="2" type="ORF">SMD44_04238</name>
</gene>
<dbReference type="InterPro" id="IPR001387">
    <property type="entry name" value="Cro/C1-type_HTH"/>
</dbReference>
<dbReference type="SUPFAM" id="SSF47413">
    <property type="entry name" value="lambda repressor-like DNA-binding domains"/>
    <property type="match status" value="1"/>
</dbReference>
<dbReference type="PANTHER" id="PTHR35010:SF2">
    <property type="entry name" value="BLL4672 PROTEIN"/>
    <property type="match status" value="1"/>
</dbReference>
<dbReference type="eggNOG" id="COG1396">
    <property type="taxonomic scope" value="Bacteria"/>
</dbReference>
<dbReference type="Proteomes" id="UP000195880">
    <property type="component" value="Chromosome"/>
</dbReference>
<dbReference type="CDD" id="cd00093">
    <property type="entry name" value="HTH_XRE"/>
    <property type="match status" value="1"/>
</dbReference>
<feature type="domain" description="HTH cro/C1-type" evidence="1">
    <location>
        <begin position="62"/>
        <end position="119"/>
    </location>
</feature>
<dbReference type="EMBL" id="CP021748">
    <property type="protein sequence ID" value="ARX84783.1"/>
    <property type="molecule type" value="Genomic_DNA"/>
</dbReference>
<dbReference type="AlphaFoldDB" id="A0A1Z1WEA0"/>
<dbReference type="InterPro" id="IPR010982">
    <property type="entry name" value="Lambda_DNA-bd_dom_sf"/>
</dbReference>
<evidence type="ECO:0000313" key="2">
    <source>
        <dbReference type="EMBL" id="ARX84783.1"/>
    </source>
</evidence>
<dbReference type="InterPro" id="IPR041413">
    <property type="entry name" value="MLTR_LBD"/>
</dbReference>
<dbReference type="SMART" id="SM00530">
    <property type="entry name" value="HTH_XRE"/>
    <property type="match status" value="1"/>
</dbReference>
<organism evidence="2 3">
    <name type="scientific">Streptomyces alboflavus</name>
    <dbReference type="NCBI Taxonomy" id="67267"/>
    <lineage>
        <taxon>Bacteria</taxon>
        <taxon>Bacillati</taxon>
        <taxon>Actinomycetota</taxon>
        <taxon>Actinomycetes</taxon>
        <taxon>Kitasatosporales</taxon>
        <taxon>Streptomycetaceae</taxon>
        <taxon>Streptomyces</taxon>
    </lineage>
</organism>
<dbReference type="OrthoDB" id="3291396at2"/>
<protein>
    <recommendedName>
        <fullName evidence="1">HTH cro/C1-type domain-containing protein</fullName>
    </recommendedName>
</protein>
<dbReference type="Pfam" id="PF13560">
    <property type="entry name" value="HTH_31"/>
    <property type="match status" value="1"/>
</dbReference>
<dbReference type="KEGG" id="salf:SMD44_04238"/>
<reference evidence="2 3" key="1">
    <citation type="submission" date="2017-05" db="EMBL/GenBank/DDBJ databases">
        <title>Streptomyces alboflavus Genome sequencing and assembly.</title>
        <authorList>
            <person name="Wang Y."/>
            <person name="Du B."/>
            <person name="Ding Y."/>
            <person name="Liu H."/>
            <person name="Hou Q."/>
            <person name="Liu K."/>
            <person name="Wang C."/>
            <person name="Yao L."/>
        </authorList>
    </citation>
    <scope>NUCLEOTIDE SEQUENCE [LARGE SCALE GENOMIC DNA]</scope>
    <source>
        <strain evidence="2 3">MDJK44</strain>
    </source>
</reference>
<proteinExistence type="predicted"/>
<name>A0A1Z1WEA0_9ACTN</name>
<dbReference type="Pfam" id="PF17765">
    <property type="entry name" value="MLTR_LBD"/>
    <property type="match status" value="1"/>
</dbReference>
<sequence length="304" mass="34175">MNGGHVILSESKNYLYATAEEIAEEIAEVTAEEVAEDVDEGESIGRLLRAWRARVIRRDAGLLAVRNATTGLSQAEVARLVGVSEGWYRSLERGTRRDFSDSFLLRVIETLQLSEAEELTLFLGAVGRRPPQDPAGRLADLDPEVLALLEHQAPNPAYISDGAWNVVAANSAMAQWFPWSVAPRANIMRWALLAPEARTQLVDWEMKFARIYLAMLRLANNRDPGNSPVRSLTRDILAADADCRRLWTEDHSVVEHRSGHRFALRLPFHGDKEIDVMSHVFRPMECPESRFVIITPDRAVDPTR</sequence>
<dbReference type="PANTHER" id="PTHR35010">
    <property type="entry name" value="BLL4672 PROTEIN-RELATED"/>
    <property type="match status" value="1"/>
</dbReference>
<dbReference type="STRING" id="67267.GCA_000716675_01589"/>
<evidence type="ECO:0000313" key="3">
    <source>
        <dbReference type="Proteomes" id="UP000195880"/>
    </source>
</evidence>
<keyword evidence="3" id="KW-1185">Reference proteome</keyword>
<dbReference type="Gene3D" id="1.10.260.40">
    <property type="entry name" value="lambda repressor-like DNA-binding domains"/>
    <property type="match status" value="1"/>
</dbReference>
<accession>A0A1Z1WEA0</accession>
<dbReference type="Gene3D" id="3.30.450.180">
    <property type="match status" value="1"/>
</dbReference>
<dbReference type="PROSITE" id="PS50943">
    <property type="entry name" value="HTH_CROC1"/>
    <property type="match status" value="1"/>
</dbReference>
<evidence type="ECO:0000259" key="1">
    <source>
        <dbReference type="PROSITE" id="PS50943"/>
    </source>
</evidence>